<gene>
    <name evidence="1" type="ORF">SPARVUS_LOCUS13413885</name>
</gene>
<reference evidence="1" key="1">
    <citation type="submission" date="2023-05" db="EMBL/GenBank/DDBJ databases">
        <authorList>
            <person name="Stuckert A."/>
        </authorList>
    </citation>
    <scope>NUCLEOTIDE SEQUENCE</scope>
</reference>
<accession>A0ABN9G3Y1</accession>
<sequence>LITSGFFFIFLLNKPKTTEHFEKKKCFFLVSVIKFCK</sequence>
<feature type="non-terminal residue" evidence="1">
    <location>
        <position position="1"/>
    </location>
</feature>
<comment type="caution">
    <text evidence="1">The sequence shown here is derived from an EMBL/GenBank/DDBJ whole genome shotgun (WGS) entry which is preliminary data.</text>
</comment>
<dbReference type="Proteomes" id="UP001162483">
    <property type="component" value="Unassembled WGS sequence"/>
</dbReference>
<keyword evidence="2" id="KW-1185">Reference proteome</keyword>
<protein>
    <recommendedName>
        <fullName evidence="3">ATP synthase F0 subunit 8</fullName>
    </recommendedName>
</protein>
<evidence type="ECO:0008006" key="3">
    <source>
        <dbReference type="Google" id="ProtNLM"/>
    </source>
</evidence>
<name>A0ABN9G3Y1_9NEOB</name>
<evidence type="ECO:0000313" key="2">
    <source>
        <dbReference type="Proteomes" id="UP001162483"/>
    </source>
</evidence>
<dbReference type="EMBL" id="CATNWA010017922">
    <property type="protein sequence ID" value="CAI9604049.1"/>
    <property type="molecule type" value="Genomic_DNA"/>
</dbReference>
<proteinExistence type="predicted"/>
<evidence type="ECO:0000313" key="1">
    <source>
        <dbReference type="EMBL" id="CAI9604049.1"/>
    </source>
</evidence>
<organism evidence="1 2">
    <name type="scientific">Staurois parvus</name>
    <dbReference type="NCBI Taxonomy" id="386267"/>
    <lineage>
        <taxon>Eukaryota</taxon>
        <taxon>Metazoa</taxon>
        <taxon>Chordata</taxon>
        <taxon>Craniata</taxon>
        <taxon>Vertebrata</taxon>
        <taxon>Euteleostomi</taxon>
        <taxon>Amphibia</taxon>
        <taxon>Batrachia</taxon>
        <taxon>Anura</taxon>
        <taxon>Neobatrachia</taxon>
        <taxon>Ranoidea</taxon>
        <taxon>Ranidae</taxon>
        <taxon>Staurois</taxon>
    </lineage>
</organism>